<dbReference type="InterPro" id="IPR038721">
    <property type="entry name" value="IS701-like_DDE_dom"/>
</dbReference>
<gene>
    <name evidence="2" type="ORF">DFR76_101603</name>
</gene>
<dbReference type="PANTHER" id="PTHR33627:SF1">
    <property type="entry name" value="TRANSPOSASE"/>
    <property type="match status" value="1"/>
</dbReference>
<feature type="domain" description="Transposase IS701-like DDE" evidence="1">
    <location>
        <begin position="2"/>
        <end position="157"/>
    </location>
</feature>
<accession>A0A370IEB9</accession>
<keyword evidence="3" id="KW-1185">Reference proteome</keyword>
<dbReference type="PANTHER" id="PTHR33627">
    <property type="entry name" value="TRANSPOSASE"/>
    <property type="match status" value="1"/>
</dbReference>
<dbReference type="AlphaFoldDB" id="A0A370IEB9"/>
<evidence type="ECO:0000259" key="1">
    <source>
        <dbReference type="Pfam" id="PF13546"/>
    </source>
</evidence>
<dbReference type="EMBL" id="QQBC01000001">
    <property type="protein sequence ID" value="RDI69065.1"/>
    <property type="molecule type" value="Genomic_DNA"/>
</dbReference>
<name>A0A370IEB9_9NOCA</name>
<sequence length="314" mass="34355">MRRALAAYVLERLRVDAWVVQPMVVLKAGRHSVGVERRFVRSAGRALNTQRAVGVWAAANELGTPVDWGLDLSEAWLDDNSRRRRAAIPGEVRSGNLGDRAVELYKEMGEWSLPARPVVLDAREMDPSAVRKLGDLGASVVARIDGAVPLRIADEALAGHSTAKPMSAAQIMAATKGIRHRIPVHLHRERRDGWVARVRVVMPVDATGNASGMDRELVLMGSGRHGEPDPAKLILSNMRSVPFMELFRLGGLLDSVEENFLPAAERVGIGDYTGRSFSGWHRHITLASAAHTITTLRYLDEDPIYEVGGEQTAG</sequence>
<reference evidence="2 3" key="1">
    <citation type="submission" date="2018-07" db="EMBL/GenBank/DDBJ databases">
        <title>Genomic Encyclopedia of Type Strains, Phase IV (KMG-IV): sequencing the most valuable type-strain genomes for metagenomic binning, comparative biology and taxonomic classification.</title>
        <authorList>
            <person name="Goeker M."/>
        </authorList>
    </citation>
    <scope>NUCLEOTIDE SEQUENCE [LARGE SCALE GENOMIC DNA]</scope>
    <source>
        <strain evidence="2 3">DSM 44290</strain>
    </source>
</reference>
<protein>
    <submittedName>
        <fullName evidence="2">SRSO17 transposase</fullName>
    </submittedName>
</protein>
<dbReference type="STRING" id="1210086.GCA_001613105_00457"/>
<dbReference type="Proteomes" id="UP000254869">
    <property type="component" value="Unassembled WGS sequence"/>
</dbReference>
<evidence type="ECO:0000313" key="3">
    <source>
        <dbReference type="Proteomes" id="UP000254869"/>
    </source>
</evidence>
<comment type="caution">
    <text evidence="2">The sequence shown here is derived from an EMBL/GenBank/DDBJ whole genome shotgun (WGS) entry which is preliminary data.</text>
</comment>
<proteinExistence type="predicted"/>
<dbReference type="Pfam" id="PF13546">
    <property type="entry name" value="DDE_5"/>
    <property type="match status" value="1"/>
</dbReference>
<dbReference type="InterPro" id="IPR039365">
    <property type="entry name" value="IS701-like"/>
</dbReference>
<evidence type="ECO:0000313" key="2">
    <source>
        <dbReference type="EMBL" id="RDI69065.1"/>
    </source>
</evidence>
<organism evidence="2 3">
    <name type="scientific">Nocardia pseudobrasiliensis</name>
    <dbReference type="NCBI Taxonomy" id="45979"/>
    <lineage>
        <taxon>Bacteria</taxon>
        <taxon>Bacillati</taxon>
        <taxon>Actinomycetota</taxon>
        <taxon>Actinomycetes</taxon>
        <taxon>Mycobacteriales</taxon>
        <taxon>Nocardiaceae</taxon>
        <taxon>Nocardia</taxon>
    </lineage>
</organism>